<dbReference type="Gene3D" id="1.10.10.480">
    <property type="entry name" value="Phosphofructokinase, domain 3"/>
    <property type="match status" value="1"/>
</dbReference>
<dbReference type="PANTHER" id="PTHR43650">
    <property type="entry name" value="PYROPHOSPHATE--FRUCTOSE 6-PHOSPHATE 1-PHOSPHOTRANSFERASE"/>
    <property type="match status" value="1"/>
</dbReference>
<evidence type="ECO:0000256" key="8">
    <source>
        <dbReference type="ARBA" id="ARBA00023152"/>
    </source>
</evidence>
<comment type="cofactor">
    <cofactor evidence="1 10">
        <name>Mg(2+)</name>
        <dbReference type="ChEBI" id="CHEBI:18420"/>
    </cofactor>
</comment>
<dbReference type="InterPro" id="IPR011183">
    <property type="entry name" value="PfpB_PPi_PFK"/>
</dbReference>
<name>V4UL30_CITCL</name>
<dbReference type="FunCoup" id="V4UL30">
    <property type="interactions" value="727"/>
</dbReference>
<feature type="binding site" evidence="10">
    <location>
        <position position="198"/>
    </location>
    <ligand>
        <name>Mg(2+)</name>
        <dbReference type="ChEBI" id="CHEBI:18420"/>
        <note>catalytic</note>
    </ligand>
</feature>
<evidence type="ECO:0000256" key="4">
    <source>
        <dbReference type="ARBA" id="ARBA00022679"/>
    </source>
</evidence>
<evidence type="ECO:0000256" key="2">
    <source>
        <dbReference type="ARBA" id="ARBA00022490"/>
    </source>
</evidence>
<keyword evidence="3 10" id="KW-0021">Allosteric enzyme</keyword>
<feature type="binding site" evidence="10">
    <location>
        <begin position="226"/>
        <end position="228"/>
    </location>
    <ligand>
        <name>substrate</name>
    </ligand>
</feature>
<comment type="subcellular location">
    <subcellularLocation>
        <location evidence="10">Cytoplasm</location>
    </subcellularLocation>
</comment>
<dbReference type="OMA" id="SAKKYWH"/>
<dbReference type="HAMAP" id="MF_01980">
    <property type="entry name" value="Phosphofructokinase_II_Long"/>
    <property type="match status" value="1"/>
</dbReference>
<comment type="catalytic activity">
    <reaction evidence="9 10">
        <text>beta-D-fructose 6-phosphate + diphosphate = beta-D-fructose 1,6-bisphosphate + phosphate + H(+)</text>
        <dbReference type="Rhea" id="RHEA:13613"/>
        <dbReference type="ChEBI" id="CHEBI:15378"/>
        <dbReference type="ChEBI" id="CHEBI:32966"/>
        <dbReference type="ChEBI" id="CHEBI:33019"/>
        <dbReference type="ChEBI" id="CHEBI:43474"/>
        <dbReference type="ChEBI" id="CHEBI:57634"/>
        <dbReference type="EC" id="2.7.1.90"/>
    </reaction>
</comment>
<dbReference type="GO" id="GO:0015979">
    <property type="term" value="P:photosynthesis"/>
    <property type="evidence" value="ECO:0007669"/>
    <property type="project" value="TreeGrafter"/>
</dbReference>
<dbReference type="GO" id="GO:0003872">
    <property type="term" value="F:6-phosphofructokinase activity"/>
    <property type="evidence" value="ECO:0007669"/>
    <property type="project" value="UniProtKB-UniRule"/>
</dbReference>
<sequence length="566" mass="61583">MSPSLVANADLSPVTSGTVKGRVASVYSELQTSRIDHALPLPSVLKNPFKIVDGPASSAAGNPDEIAKLFPNLFGQPSALLVPNGADAVRSDEKLKIGVVLSGGQAPGGHNVISGIYDYLQDRAKGSVLYGFRGGPAGIMKCKYVELTSDYIYPYRNQGGFDMICSGRDKIETPEQFKQATETAVKLDLDGLVVIGGDDSNTNACLLAEHFRSKNLKTLVMGCPKTIDGDLKCKEVPASFGFDTACKIYAEMIGNVMIDARSTGKYYHFVRLMGRAASHITLECALQTHPNITIIGEEVAAKKQTLKNVTDYIVDIICKRAELGYNYGVILIPEGLIDFIPEVQQLIAELNEILAHEVVDEGGQWKKKLTKQSLQLFEFLPQAIQDQLMLERDPHGNVQVAKIETEKMLIQMVETELENRKQEGVNKGQFKGQSHFFGYEGRCGLPTNFDATYCYALGYGAGALLHSGKTGLISSVGNLAAPVEDWTVSGTALTALMDVERRHGKFKPVIKKAMVELDGAPFKKFASMQDEWALNNRYISPGPIQFTGPTSGDVNHTLLLELGAQV</sequence>
<keyword evidence="8 10" id="KW-0324">Glycolysis</keyword>
<organism evidence="12 13">
    <name type="scientific">Citrus clementina</name>
    <name type="common">Clementine</name>
    <name type="synonym">Citrus deliciosa x Citrus sinensis</name>
    <dbReference type="NCBI Taxonomy" id="85681"/>
    <lineage>
        <taxon>Eukaryota</taxon>
        <taxon>Viridiplantae</taxon>
        <taxon>Streptophyta</taxon>
        <taxon>Embryophyta</taxon>
        <taxon>Tracheophyta</taxon>
        <taxon>Spermatophyta</taxon>
        <taxon>Magnoliopsida</taxon>
        <taxon>eudicotyledons</taxon>
        <taxon>Gunneridae</taxon>
        <taxon>Pentapetalae</taxon>
        <taxon>rosids</taxon>
        <taxon>malvids</taxon>
        <taxon>Sapindales</taxon>
        <taxon>Rutaceae</taxon>
        <taxon>Aurantioideae</taxon>
        <taxon>Citrus</taxon>
    </lineage>
</organism>
<evidence type="ECO:0000256" key="5">
    <source>
        <dbReference type="ARBA" id="ARBA00022723"/>
    </source>
</evidence>
<dbReference type="GO" id="GO:0006002">
    <property type="term" value="P:fructose 6-phosphate metabolic process"/>
    <property type="evidence" value="ECO:0007669"/>
    <property type="project" value="InterPro"/>
</dbReference>
<dbReference type="eggNOG" id="KOG2440">
    <property type="taxonomic scope" value="Eukaryota"/>
</dbReference>
<feature type="domain" description="Phosphofructokinase" evidence="11">
    <location>
        <begin position="96"/>
        <end position="459"/>
    </location>
</feature>
<feature type="binding site" evidence="10">
    <location>
        <position position="334"/>
    </location>
    <ligand>
        <name>substrate</name>
    </ligand>
</feature>
<gene>
    <name evidence="10" type="primary">PFP-BETA</name>
    <name evidence="12" type="ORF">CICLE_v10014760mg</name>
</gene>
<comment type="caution">
    <text evidence="10">Lacks conserved residue(s) required for the propagation of feature annotation.</text>
</comment>
<proteinExistence type="inferred from homology"/>
<dbReference type="InterPro" id="IPR000023">
    <property type="entry name" value="Phosphofructokinase_dom"/>
</dbReference>
<feature type="binding site" evidence="10">
    <location>
        <begin position="273"/>
        <end position="275"/>
    </location>
    <ligand>
        <name>substrate</name>
    </ligand>
</feature>
<evidence type="ECO:0000313" key="12">
    <source>
        <dbReference type="EMBL" id="ESR63056.1"/>
    </source>
</evidence>
<accession>V4UL30</accession>
<feature type="active site" description="Proton acceptor" evidence="10">
    <location>
        <position position="228"/>
    </location>
</feature>
<dbReference type="GO" id="GO:0005829">
    <property type="term" value="C:cytosol"/>
    <property type="evidence" value="ECO:0007669"/>
    <property type="project" value="TreeGrafter"/>
</dbReference>
<dbReference type="GO" id="GO:0046872">
    <property type="term" value="F:metal ion binding"/>
    <property type="evidence" value="ECO:0007669"/>
    <property type="project" value="UniProtKB-KW"/>
</dbReference>
<dbReference type="GO" id="GO:0009749">
    <property type="term" value="P:response to glucose"/>
    <property type="evidence" value="ECO:0007669"/>
    <property type="project" value="TreeGrafter"/>
</dbReference>
<feature type="binding site" evidence="10">
    <location>
        <position position="104"/>
    </location>
    <ligand>
        <name>diphosphate</name>
        <dbReference type="ChEBI" id="CHEBI:33019"/>
    </ligand>
</feature>
<dbReference type="PANTHER" id="PTHR43650:SF29">
    <property type="entry name" value="PYROPHOSPHATE--FRUCTOSE 6-PHOSPHATE 1-PHOSPHOTRANSFERASE SUBUNIT BETA 1"/>
    <property type="match status" value="1"/>
</dbReference>
<evidence type="ECO:0000256" key="6">
    <source>
        <dbReference type="ARBA" id="ARBA00022777"/>
    </source>
</evidence>
<dbReference type="PRINTS" id="PR00476">
    <property type="entry name" value="PHFRCTKINASE"/>
</dbReference>
<dbReference type="InParanoid" id="V4UL30"/>
<evidence type="ECO:0000259" key="11">
    <source>
        <dbReference type="Pfam" id="PF00365"/>
    </source>
</evidence>
<dbReference type="UniPathway" id="UPA00109">
    <property type="reaction ID" value="UER00182"/>
</dbReference>
<comment type="pathway">
    <text evidence="10">Carbohydrate degradation; glycolysis; D-glyceraldehyde 3-phosphate and glycerone phosphate from D-glucose: step 3/4.</text>
</comment>
<evidence type="ECO:0000256" key="1">
    <source>
        <dbReference type="ARBA" id="ARBA00001946"/>
    </source>
</evidence>
<dbReference type="OrthoDB" id="537915at2759"/>
<keyword evidence="2 10" id="KW-0963">Cytoplasm</keyword>
<dbReference type="AlphaFoldDB" id="V4UL30"/>
<comment type="function">
    <text evidence="10">Catalytic subunit of pyrophosphate--fructose 6-phosphate 1-phosphotransferase. Catalyzes the phosphorylation of D-fructose 6-phosphate, the first committing step of glycolysis. Uses inorganic phosphate (PPi) as phosphoryl donor instead of ATP like common ATP-dependent phosphofructokinases (ATP-PFKs), which renders the reaction reversible, and can thus function both in glycolysis and gluconeogenesis.</text>
</comment>
<comment type="similarity">
    <text evidence="10">Belongs to the phosphofructokinase type A (PFKA) family. PPi-dependent PFK group II subfamily. Clade 'Long' sub-subfamily.</text>
</comment>
<evidence type="ECO:0000256" key="10">
    <source>
        <dbReference type="HAMAP-Rule" id="MF_03185"/>
    </source>
</evidence>
<dbReference type="GO" id="GO:0005524">
    <property type="term" value="F:ATP binding"/>
    <property type="evidence" value="ECO:0007669"/>
    <property type="project" value="InterPro"/>
</dbReference>
<dbReference type="PIRSF" id="PIRSF005677">
    <property type="entry name" value="PPi_PFK_PfpB"/>
    <property type="match status" value="1"/>
</dbReference>
<feature type="binding site" evidence="10">
    <location>
        <begin position="439"/>
        <end position="442"/>
    </location>
    <ligand>
        <name>substrate</name>
    </ligand>
</feature>
<dbReference type="Proteomes" id="UP000030687">
    <property type="component" value="Unassembled WGS sequence"/>
</dbReference>
<dbReference type="NCBIfam" id="NF005482">
    <property type="entry name" value="PRK07085.1"/>
    <property type="match status" value="1"/>
</dbReference>
<dbReference type="SUPFAM" id="SSF53784">
    <property type="entry name" value="Phosphofructokinase"/>
    <property type="match status" value="1"/>
</dbReference>
<evidence type="ECO:0000256" key="7">
    <source>
        <dbReference type="ARBA" id="ARBA00022842"/>
    </source>
</evidence>
<keyword evidence="5 10" id="KW-0479">Metal-binding</keyword>
<keyword evidence="4 10" id="KW-0808">Transferase</keyword>
<evidence type="ECO:0000313" key="13">
    <source>
        <dbReference type="Proteomes" id="UP000030687"/>
    </source>
</evidence>
<dbReference type="Gene3D" id="3.40.50.460">
    <property type="entry name" value="Phosphofructokinase domain"/>
    <property type="match status" value="1"/>
</dbReference>
<dbReference type="InterPro" id="IPR022953">
    <property type="entry name" value="ATP_PFK"/>
</dbReference>
<dbReference type="NCBIfam" id="TIGR02477">
    <property type="entry name" value="PFKA_PPi"/>
    <property type="match status" value="1"/>
</dbReference>
<dbReference type="EC" id="2.7.1.90" evidence="10"/>
<feature type="site" description="Important for catalytic activity; stabilizes the transition state when the phosphoryl donor is PPi" evidence="10">
    <location>
        <position position="225"/>
    </location>
</feature>
<dbReference type="GO" id="GO:0047334">
    <property type="term" value="F:diphosphate-fructose-6-phosphate 1-phosphotransferase activity"/>
    <property type="evidence" value="ECO:0007669"/>
    <property type="project" value="UniProtKB-EC"/>
</dbReference>
<dbReference type="STRING" id="85681.V4UL30"/>
<keyword evidence="13" id="KW-1185">Reference proteome</keyword>
<protein>
    <recommendedName>
        <fullName evidence="10">Pyrophosphate--fructose 6-phosphate 1-phosphotransferase subunit beta</fullName>
        <shortName evidence="10">PFP</shortName>
        <ecNumber evidence="10">2.7.1.90</ecNumber>
    </recommendedName>
    <alternativeName>
        <fullName evidence="10">6-phosphofructokinase, pyrophosphate dependent</fullName>
    </alternativeName>
    <alternativeName>
        <fullName evidence="10">PPi-PFK</fullName>
    </alternativeName>
    <alternativeName>
        <fullName evidence="10">Pyrophosphate-dependent 6-phosphofructose-1-kinase</fullName>
    </alternativeName>
</protein>
<feature type="site" description="Important for catalytic activity and substrate specificity; stabilizes the transition state when the phosphoryl donor is PPi; prevents ATP from binding by mimicking the alpha-phosphate group of ATP" evidence="10">
    <location>
        <position position="199"/>
    </location>
</feature>
<evidence type="ECO:0000256" key="9">
    <source>
        <dbReference type="ARBA" id="ARBA00048072"/>
    </source>
</evidence>
<comment type="activity regulation">
    <text evidence="10">Allosterically activated by fructose 2,6-bisphosphate.</text>
</comment>
<dbReference type="Pfam" id="PF00365">
    <property type="entry name" value="PFK"/>
    <property type="match status" value="1"/>
</dbReference>
<feature type="binding site" evidence="10">
    <location>
        <begin position="265"/>
        <end position="266"/>
    </location>
    <ligand>
        <name>substrate</name>
        <note>ligand shared between dimeric partners</note>
    </ligand>
</feature>
<keyword evidence="6 10" id="KW-0418">Kinase</keyword>
<dbReference type="Gene3D" id="3.40.50.450">
    <property type="match status" value="1"/>
</dbReference>
<reference evidence="12 13" key="1">
    <citation type="submission" date="2013-10" db="EMBL/GenBank/DDBJ databases">
        <authorList>
            <consortium name="International Citrus Genome Consortium"/>
            <person name="Jenkins J."/>
            <person name="Schmutz J."/>
            <person name="Prochnik S."/>
            <person name="Rokhsar D."/>
            <person name="Gmitter F."/>
            <person name="Ollitrault P."/>
            <person name="Machado M."/>
            <person name="Talon M."/>
            <person name="Wincker P."/>
            <person name="Jaillon O."/>
            <person name="Morgante M."/>
        </authorList>
    </citation>
    <scope>NUCLEOTIDE SEQUENCE</scope>
    <source>
        <strain evidence="13">cv. Clemenules</strain>
    </source>
</reference>
<dbReference type="Gramene" id="ESR63056">
    <property type="protein sequence ID" value="ESR63056"/>
    <property type="gene ID" value="CICLE_v10014760mg"/>
</dbReference>
<evidence type="ECO:0000256" key="3">
    <source>
        <dbReference type="ARBA" id="ARBA00022533"/>
    </source>
</evidence>
<comment type="subunit">
    <text evidence="10">Tetramer of two alpha (regulatory) and two beta (catalytic) chains.</text>
</comment>
<keyword evidence="7 10" id="KW-0460">Magnesium</keyword>
<dbReference type="FunFam" id="1.10.10.480:FF:000002">
    <property type="entry name" value="Pyrophosphate--fructose 6-phosphate 1-phosphotransferase subunit beta"/>
    <property type="match status" value="1"/>
</dbReference>
<dbReference type="KEGG" id="cic:CICLE_v10014760mg"/>
<dbReference type="InterPro" id="IPR035966">
    <property type="entry name" value="PKF_sf"/>
</dbReference>
<dbReference type="EMBL" id="KI536312">
    <property type="protein sequence ID" value="ESR63056.1"/>
    <property type="molecule type" value="Genomic_DNA"/>
</dbReference>